<proteinExistence type="predicted"/>
<evidence type="ECO:0000313" key="1">
    <source>
        <dbReference type="EMBL" id="GGC07325.1"/>
    </source>
</evidence>
<evidence type="ECO:0008006" key="3">
    <source>
        <dbReference type="Google" id="ProtNLM"/>
    </source>
</evidence>
<dbReference type="AlphaFoldDB" id="A0A8J2XXZ2"/>
<reference evidence="1" key="2">
    <citation type="submission" date="2020-09" db="EMBL/GenBank/DDBJ databases">
        <authorList>
            <person name="Sun Q."/>
            <person name="Sedlacek I."/>
        </authorList>
    </citation>
    <scope>NUCLEOTIDE SEQUENCE</scope>
    <source>
        <strain evidence="1">CCM 7086</strain>
    </source>
</reference>
<sequence>MMNIGRLNIGRLNLAGLILVSGWFLTACMPTATVKSKLDVIEDRCPCKAAPDTLIVLLPGAYDTPGDFVAHGFVAAARARRIAADIVMADTHVGYYTSALVVERLQQDIVAPARARGYRHVWLVGISLGGYGSLLYSKQYGGQIAGMFLMAPFLGNRSLVAEIRKTGLAAWQPGEIAATDYDRELWAWIRGYSDAPRQRPPLYLGYGLEDRFAGSNRLIGDVLPPGHVGTVPGGHEWRPWRALWEEFLDRDVLPRCDDV</sequence>
<dbReference type="EMBL" id="BMCG01000003">
    <property type="protein sequence ID" value="GGC07325.1"/>
    <property type="molecule type" value="Genomic_DNA"/>
</dbReference>
<dbReference type="Proteomes" id="UP000620266">
    <property type="component" value="Unassembled WGS sequence"/>
</dbReference>
<reference evidence="1" key="1">
    <citation type="journal article" date="2014" name="Int. J. Syst. Evol. Microbiol.">
        <title>Complete genome sequence of Corynebacterium casei LMG S-19264T (=DSM 44701T), isolated from a smear-ripened cheese.</title>
        <authorList>
            <consortium name="US DOE Joint Genome Institute (JGI-PGF)"/>
            <person name="Walter F."/>
            <person name="Albersmeier A."/>
            <person name="Kalinowski J."/>
            <person name="Ruckert C."/>
        </authorList>
    </citation>
    <scope>NUCLEOTIDE SEQUENCE</scope>
    <source>
        <strain evidence="1">CCM 7086</strain>
    </source>
</reference>
<protein>
    <recommendedName>
        <fullName evidence="3">Alpha/beta hydrolase</fullName>
    </recommendedName>
</protein>
<evidence type="ECO:0000313" key="2">
    <source>
        <dbReference type="Proteomes" id="UP000620266"/>
    </source>
</evidence>
<dbReference type="Gene3D" id="3.40.50.1820">
    <property type="entry name" value="alpha/beta hydrolase"/>
    <property type="match status" value="1"/>
</dbReference>
<keyword evidence="2" id="KW-1185">Reference proteome</keyword>
<dbReference type="SUPFAM" id="SSF53474">
    <property type="entry name" value="alpha/beta-Hydrolases"/>
    <property type="match status" value="1"/>
</dbReference>
<dbReference type="PROSITE" id="PS51257">
    <property type="entry name" value="PROKAR_LIPOPROTEIN"/>
    <property type="match status" value="1"/>
</dbReference>
<accession>A0A8J2XXZ2</accession>
<organism evidence="1 2">
    <name type="scientific">Oxalicibacterium flavum</name>
    <dbReference type="NCBI Taxonomy" id="179467"/>
    <lineage>
        <taxon>Bacteria</taxon>
        <taxon>Pseudomonadati</taxon>
        <taxon>Pseudomonadota</taxon>
        <taxon>Betaproteobacteria</taxon>
        <taxon>Burkholderiales</taxon>
        <taxon>Oxalobacteraceae</taxon>
        <taxon>Oxalicibacterium</taxon>
    </lineage>
</organism>
<gene>
    <name evidence="1" type="ORF">GCM10007205_15610</name>
</gene>
<dbReference type="InterPro" id="IPR029058">
    <property type="entry name" value="AB_hydrolase_fold"/>
</dbReference>
<comment type="caution">
    <text evidence="1">The sequence shown here is derived from an EMBL/GenBank/DDBJ whole genome shotgun (WGS) entry which is preliminary data.</text>
</comment>
<name>A0A8J2XXZ2_9BURK</name>